<evidence type="ECO:0000313" key="2">
    <source>
        <dbReference type="Proteomes" id="UP000244913"/>
    </source>
</evidence>
<dbReference type="InterPro" id="IPR017853">
    <property type="entry name" value="GH"/>
</dbReference>
<dbReference type="EMBL" id="QDKP01000058">
    <property type="protein sequence ID" value="PVM74018.1"/>
    <property type="molecule type" value="Genomic_DNA"/>
</dbReference>
<sequence length="549" mass="60342">MKINILIDNHLPVAIENYGLAELDVEAIRGFLREIAPARLTAFAYGHDGWAQYPSALNAAPPGMPMDLLGLWKSLAAEIDAQFAIYVSTLRNDLLLQAEPYWQRFALDGSGSYRIDHTSPYWEAWLKPVLEELISTYEPTGFFFDGDYWTVGESLGGYRGEAAREVFPELGEDPLPAMTAEQHRRLTVVTYEQYLAKLAAFLAPRAPASSVNLAFTFRHPAVRPAGLDLITSDLPPFFAALDCWLETAVTSAKDAEREVVVPLFVEPEGGGRKLVKPLPQLIHEVAPILAMGESLHFYFPLSVTGRFDVSYAPLITRLRDEVRTVAPHYEDADFLFAPDVFCLSDSERICKSQDLVALRGSAMLASLAGLNFCIAPTSRCLESLPEMRLLIAPLELSPSAAACVEQARERGVRVLQRDDAAANMRVTRAEIDALKAAYVETPANWWADFDLVRPLSAFVRIFRKENGDWRIFVYNGCEIGSPLGRRVLNEGAGYAGRVSLTAPAGATVSFVEGYVTDLQIDGPSVSFGLDGAFAIIEGKLDASRAQDAA</sequence>
<name>A0A2T9J1S0_9CAUL</name>
<dbReference type="SUPFAM" id="SSF51445">
    <property type="entry name" value="(Trans)glycosidases"/>
    <property type="match status" value="1"/>
</dbReference>
<reference evidence="1 2" key="1">
    <citation type="submission" date="2018-04" db="EMBL/GenBank/DDBJ databases">
        <title>The genome sequence of Caulobacter sp. 736.</title>
        <authorList>
            <person name="Gao J."/>
            <person name="Sun J."/>
        </authorList>
    </citation>
    <scope>NUCLEOTIDE SEQUENCE [LARGE SCALE GENOMIC DNA]</scope>
    <source>
        <strain evidence="1 2">736</strain>
    </source>
</reference>
<dbReference type="AlphaFoldDB" id="A0A2T9J1S0"/>
<protein>
    <submittedName>
        <fullName evidence="1">Uncharacterized protein</fullName>
    </submittedName>
</protein>
<dbReference type="Proteomes" id="UP000244913">
    <property type="component" value="Unassembled WGS sequence"/>
</dbReference>
<organism evidence="1 2">
    <name type="scientific">Caulobacter radicis</name>
    <dbReference type="NCBI Taxonomy" id="2172650"/>
    <lineage>
        <taxon>Bacteria</taxon>
        <taxon>Pseudomonadati</taxon>
        <taxon>Pseudomonadota</taxon>
        <taxon>Alphaproteobacteria</taxon>
        <taxon>Caulobacterales</taxon>
        <taxon>Caulobacteraceae</taxon>
        <taxon>Caulobacter</taxon>
    </lineage>
</organism>
<dbReference type="Gene3D" id="3.20.20.80">
    <property type="entry name" value="Glycosidases"/>
    <property type="match status" value="1"/>
</dbReference>
<accession>A0A2T9J1S0</accession>
<comment type="caution">
    <text evidence="1">The sequence shown here is derived from an EMBL/GenBank/DDBJ whole genome shotgun (WGS) entry which is preliminary data.</text>
</comment>
<gene>
    <name evidence="1" type="ORF">DDF65_20660</name>
</gene>
<dbReference type="RefSeq" id="WP_116569455.1">
    <property type="nucleotide sequence ID" value="NZ_QDKP01000058.1"/>
</dbReference>
<proteinExistence type="predicted"/>
<keyword evidence="2" id="KW-1185">Reference proteome</keyword>
<evidence type="ECO:0000313" key="1">
    <source>
        <dbReference type="EMBL" id="PVM74018.1"/>
    </source>
</evidence>